<dbReference type="Proteomes" id="UP000602442">
    <property type="component" value="Unassembled WGS sequence"/>
</dbReference>
<evidence type="ECO:0008006" key="4">
    <source>
        <dbReference type="Google" id="ProtNLM"/>
    </source>
</evidence>
<organism evidence="2 3">
    <name type="scientific">Aurantiacibacter sediminis</name>
    <dbReference type="NCBI Taxonomy" id="2793064"/>
    <lineage>
        <taxon>Bacteria</taxon>
        <taxon>Pseudomonadati</taxon>
        <taxon>Pseudomonadota</taxon>
        <taxon>Alphaproteobacteria</taxon>
        <taxon>Sphingomonadales</taxon>
        <taxon>Erythrobacteraceae</taxon>
        <taxon>Aurantiacibacter</taxon>
    </lineage>
</organism>
<reference evidence="2 3" key="1">
    <citation type="submission" date="2020-11" db="EMBL/GenBank/DDBJ databases">
        <title>Erythrobacter sediminis sp. nov., a marine bacterium from a tidal flat of Garorim Bay.</title>
        <authorList>
            <person name="Kim D."/>
            <person name="Yoo Y."/>
            <person name="Kim J.-J."/>
        </authorList>
    </citation>
    <scope>NUCLEOTIDE SEQUENCE [LARGE SCALE GENOMIC DNA]</scope>
    <source>
        <strain evidence="2 3">JGD-13</strain>
    </source>
</reference>
<dbReference type="EMBL" id="JAEANY010000001">
    <property type="protein sequence ID" value="MBH5321625.1"/>
    <property type="molecule type" value="Genomic_DNA"/>
</dbReference>
<dbReference type="InterPro" id="IPR023214">
    <property type="entry name" value="HAD_sf"/>
</dbReference>
<feature type="signal peptide" evidence="1">
    <location>
        <begin position="1"/>
        <end position="24"/>
    </location>
</feature>
<gene>
    <name evidence="2" type="ORF">I5L03_03375</name>
</gene>
<dbReference type="PROSITE" id="PS51257">
    <property type="entry name" value="PROKAR_LIPOPROTEIN"/>
    <property type="match status" value="1"/>
</dbReference>
<dbReference type="Gene3D" id="3.40.50.1000">
    <property type="entry name" value="HAD superfamily/HAD-like"/>
    <property type="match status" value="1"/>
</dbReference>
<feature type="chain" id="PRO_5045873596" description="Acid phosphatase" evidence="1">
    <location>
        <begin position="25"/>
        <end position="274"/>
    </location>
</feature>
<evidence type="ECO:0000313" key="3">
    <source>
        <dbReference type="Proteomes" id="UP000602442"/>
    </source>
</evidence>
<keyword evidence="3" id="KW-1185">Reference proteome</keyword>
<proteinExistence type="predicted"/>
<evidence type="ECO:0000256" key="1">
    <source>
        <dbReference type="SAM" id="SignalP"/>
    </source>
</evidence>
<dbReference type="RefSeq" id="WP_197920266.1">
    <property type="nucleotide sequence ID" value="NZ_CAWPTA010000006.1"/>
</dbReference>
<comment type="caution">
    <text evidence="2">The sequence shown here is derived from an EMBL/GenBank/DDBJ whole genome shotgun (WGS) entry which is preliminary data.</text>
</comment>
<sequence length="274" mass="28406">MSAARALLLLVAAFSLQGCLLAAAAIPLAAGGAIAGNAVFGERTAQAIAVGTDIDPDTIGERSFGEYALLPTGVLPAPTMSTSLSGSFAALGSFVSGGMEQLAASAAEPDAEAAPRSALLEDPTSLTPSRAPCEASVPAVLIDLDPAESVLPLGNGAVTDPSLVAVVEGFRREGIAIAWITDREPTDAGIIRGLLQQARLDPTGRDPLFVQRYPGETKQERRQALLETHCVLAIAGDERADFDDLYTYIRDPSLAAGLEPMIGQGWFLIPTPID</sequence>
<accession>A0ABS0N2W1</accession>
<name>A0ABS0N2W1_9SPHN</name>
<evidence type="ECO:0000313" key="2">
    <source>
        <dbReference type="EMBL" id="MBH5321625.1"/>
    </source>
</evidence>
<keyword evidence="1" id="KW-0732">Signal</keyword>
<protein>
    <recommendedName>
        <fullName evidence="4">Acid phosphatase</fullName>
    </recommendedName>
</protein>